<dbReference type="EC" id="1.10.99.2" evidence="4"/>
<accession>A0A086ZEU8</accession>
<organism evidence="4 5">
    <name type="scientific">Bifidobacterium bohemicum DSM 22767</name>
    <dbReference type="NCBI Taxonomy" id="1437606"/>
    <lineage>
        <taxon>Bacteria</taxon>
        <taxon>Bacillati</taxon>
        <taxon>Actinomycetota</taxon>
        <taxon>Actinomycetes</taxon>
        <taxon>Bifidobacteriales</taxon>
        <taxon>Bifidobacteriaceae</taxon>
        <taxon>Bifidobacterium</taxon>
    </lineage>
</organism>
<comment type="similarity">
    <text evidence="1">Belongs to the NAD(P)H dehydrogenase (quinone) family.</text>
</comment>
<dbReference type="Pfam" id="PF02525">
    <property type="entry name" value="Flavodoxin_2"/>
    <property type="match status" value="1"/>
</dbReference>
<dbReference type="PANTHER" id="PTHR10204:SF34">
    <property type="entry name" value="NAD(P)H DEHYDROGENASE [QUINONE] 1 ISOFORM 1"/>
    <property type="match status" value="1"/>
</dbReference>
<dbReference type="Proteomes" id="UP000029096">
    <property type="component" value="Unassembled WGS sequence"/>
</dbReference>
<dbReference type="STRING" id="1437606.BBOH_1310"/>
<proteinExistence type="inferred from homology"/>
<dbReference type="Gene3D" id="3.40.50.360">
    <property type="match status" value="1"/>
</dbReference>
<dbReference type="SUPFAM" id="SSF52218">
    <property type="entry name" value="Flavoproteins"/>
    <property type="match status" value="1"/>
</dbReference>
<protein>
    <submittedName>
        <fullName evidence="4">NAD(P)H dehydrogenase (Quinone)</fullName>
        <ecNumber evidence="4">1.10.99.2</ecNumber>
    </submittedName>
</protein>
<dbReference type="RefSeq" id="WP_033522361.1">
    <property type="nucleotide sequence ID" value="NZ_JDUS01000020.1"/>
</dbReference>
<evidence type="ECO:0000313" key="4">
    <source>
        <dbReference type="EMBL" id="KFI45048.1"/>
    </source>
</evidence>
<evidence type="ECO:0000256" key="1">
    <source>
        <dbReference type="ARBA" id="ARBA00006252"/>
    </source>
</evidence>
<keyword evidence="2 4" id="KW-0560">Oxidoreductase</keyword>
<keyword evidence="5" id="KW-1185">Reference proteome</keyword>
<dbReference type="EMBL" id="JGYP01000004">
    <property type="protein sequence ID" value="KFI45048.1"/>
    <property type="molecule type" value="Genomic_DNA"/>
</dbReference>
<name>A0A086ZEU8_9BIFI</name>
<reference evidence="4 5" key="1">
    <citation type="submission" date="2014-03" db="EMBL/GenBank/DDBJ databases">
        <title>Genomics of Bifidobacteria.</title>
        <authorList>
            <person name="Ventura M."/>
            <person name="Milani C."/>
            <person name="Lugli G.A."/>
        </authorList>
    </citation>
    <scope>NUCLEOTIDE SEQUENCE [LARGE SCALE GENOMIC DNA]</scope>
    <source>
        <strain evidence="4 5">DSM 22767</strain>
    </source>
</reference>
<evidence type="ECO:0000259" key="3">
    <source>
        <dbReference type="Pfam" id="PF02525"/>
    </source>
</evidence>
<gene>
    <name evidence="4" type="ORF">BBOH_1310</name>
</gene>
<dbReference type="InterPro" id="IPR029039">
    <property type="entry name" value="Flavoprotein-like_sf"/>
</dbReference>
<dbReference type="InterPro" id="IPR051545">
    <property type="entry name" value="NAD(P)H_dehydrogenase_qn"/>
</dbReference>
<feature type="domain" description="Flavodoxin-like fold" evidence="3">
    <location>
        <begin position="2"/>
        <end position="184"/>
    </location>
</feature>
<dbReference type="AlphaFoldDB" id="A0A086ZEU8"/>
<dbReference type="eggNOG" id="COG2249">
    <property type="taxonomic scope" value="Bacteria"/>
</dbReference>
<sequence length="198" mass="21539">MTKVLAITDNPEEHSLTNALGAAFLKGAKAEGAETDMIDLHGIGFNPVFGAEDRSHYLGKAPMPADLVPIQRKLDWADVVALVFPVYWFGMPAMMKGFLDRVLCRGYAFAGGAAMQGKRFHIMATAGGAKEWYDGNGLIDKLEHLICKDVLTDYLGVASAGFTMFYDVDSGREDEASKAIALEYIERATNEGRVLARA</sequence>
<evidence type="ECO:0000256" key="2">
    <source>
        <dbReference type="ARBA" id="ARBA00023002"/>
    </source>
</evidence>
<dbReference type="OrthoDB" id="9798454at2"/>
<evidence type="ECO:0000313" key="5">
    <source>
        <dbReference type="Proteomes" id="UP000029096"/>
    </source>
</evidence>
<dbReference type="GO" id="GO:0005829">
    <property type="term" value="C:cytosol"/>
    <property type="evidence" value="ECO:0007669"/>
    <property type="project" value="TreeGrafter"/>
</dbReference>
<comment type="caution">
    <text evidence="4">The sequence shown here is derived from an EMBL/GenBank/DDBJ whole genome shotgun (WGS) entry which is preliminary data.</text>
</comment>
<dbReference type="InterPro" id="IPR003680">
    <property type="entry name" value="Flavodoxin_fold"/>
</dbReference>
<dbReference type="GO" id="GO:0003955">
    <property type="term" value="F:NAD(P)H dehydrogenase (quinone) activity"/>
    <property type="evidence" value="ECO:0007669"/>
    <property type="project" value="TreeGrafter"/>
</dbReference>
<dbReference type="PANTHER" id="PTHR10204">
    <property type="entry name" value="NAD P H OXIDOREDUCTASE-RELATED"/>
    <property type="match status" value="1"/>
</dbReference>